<proteinExistence type="inferred from homology"/>
<dbReference type="CDD" id="cd05471">
    <property type="entry name" value="pepsin_like"/>
    <property type="match status" value="1"/>
</dbReference>
<dbReference type="InterPro" id="IPR021109">
    <property type="entry name" value="Peptidase_aspartic_dom_sf"/>
</dbReference>
<feature type="signal peptide" evidence="6">
    <location>
        <begin position="1"/>
        <end position="19"/>
    </location>
</feature>
<evidence type="ECO:0000256" key="4">
    <source>
        <dbReference type="SAM" id="MobiDB-lite"/>
    </source>
</evidence>
<organism evidence="8 9">
    <name type="scientific">Mycena pura</name>
    <dbReference type="NCBI Taxonomy" id="153505"/>
    <lineage>
        <taxon>Eukaryota</taxon>
        <taxon>Fungi</taxon>
        <taxon>Dikarya</taxon>
        <taxon>Basidiomycota</taxon>
        <taxon>Agaricomycotina</taxon>
        <taxon>Agaricomycetes</taxon>
        <taxon>Agaricomycetidae</taxon>
        <taxon>Agaricales</taxon>
        <taxon>Marasmiineae</taxon>
        <taxon>Mycenaceae</taxon>
        <taxon>Mycena</taxon>
    </lineage>
</organism>
<dbReference type="GO" id="GO:0006508">
    <property type="term" value="P:proteolysis"/>
    <property type="evidence" value="ECO:0007669"/>
    <property type="project" value="UniProtKB-KW"/>
</dbReference>
<evidence type="ECO:0000259" key="7">
    <source>
        <dbReference type="PROSITE" id="PS51767"/>
    </source>
</evidence>
<keyword evidence="3" id="KW-0645">Protease</keyword>
<feature type="region of interest" description="Disordered" evidence="4">
    <location>
        <begin position="422"/>
        <end position="451"/>
    </location>
</feature>
<dbReference type="PANTHER" id="PTHR47966">
    <property type="entry name" value="BETA-SITE APP-CLEAVING ENZYME, ISOFORM A-RELATED"/>
    <property type="match status" value="1"/>
</dbReference>
<dbReference type="PRINTS" id="PR00792">
    <property type="entry name" value="PEPSIN"/>
</dbReference>
<keyword evidence="5" id="KW-1133">Transmembrane helix</keyword>
<keyword evidence="9" id="KW-1185">Reference proteome</keyword>
<keyword evidence="3" id="KW-0378">Hydrolase</keyword>
<name>A0AAD6YDU3_9AGAR</name>
<keyword evidence="5" id="KW-0812">Transmembrane</keyword>
<gene>
    <name evidence="8" type="ORF">GGX14DRAFT_606832</name>
</gene>
<keyword evidence="6" id="KW-0732">Signal</keyword>
<feature type="region of interest" description="Disordered" evidence="4">
    <location>
        <begin position="518"/>
        <end position="558"/>
    </location>
</feature>
<dbReference type="GO" id="GO:0004190">
    <property type="term" value="F:aspartic-type endopeptidase activity"/>
    <property type="evidence" value="ECO:0007669"/>
    <property type="project" value="UniProtKB-KW"/>
</dbReference>
<dbReference type="InterPro" id="IPR034164">
    <property type="entry name" value="Pepsin-like_dom"/>
</dbReference>
<dbReference type="EMBL" id="JARJCW010000016">
    <property type="protein sequence ID" value="KAJ7215896.1"/>
    <property type="molecule type" value="Genomic_DNA"/>
</dbReference>
<evidence type="ECO:0000313" key="9">
    <source>
        <dbReference type="Proteomes" id="UP001219525"/>
    </source>
</evidence>
<feature type="transmembrane region" description="Helical" evidence="5">
    <location>
        <begin position="486"/>
        <end position="513"/>
    </location>
</feature>
<feature type="chain" id="PRO_5042027133" evidence="6">
    <location>
        <begin position="20"/>
        <end position="558"/>
    </location>
</feature>
<dbReference type="Gene3D" id="2.40.70.10">
    <property type="entry name" value="Acid Proteases"/>
    <property type="match status" value="2"/>
</dbReference>
<dbReference type="PROSITE" id="PS51767">
    <property type="entry name" value="PEPTIDASE_A1"/>
    <property type="match status" value="1"/>
</dbReference>
<sequence length="558" mass="57857">MRLSWLPFLLGAVAYPSHAAVIRAGHNAAHPMRRATTASYVAGSDSSGTLENVPGRYVATIQLNGQDFRVAIDTGSSDLWVVAPPDFQYDTTDSVEAEIQYGGGNVTGTTGFATMQFGDYSFGPQAFLSATSVGLDGIVDVGLDGLIGLAFDGQNASPLTDALFEMGPTVGQPFHFNIFDQTPEQDNFMGIALSRTDDLEGSADASFTFNELDPTYSAAVGSLAPVPLFPGGNGRWSVLVDSMNVNGVDIPLTSVLPATPSGKLVAVMDTGTPTATLPPDVLYALYSNIPGALYSAEDDIFIIPCDTSAVVTVVISGIPYPIHPLDLSDIRSDITDDNGNNVTVCLSSISSFTMDGADFDSLFGDTIMRNIYTVFNFGDAIAKSPTGSATMQLLSVTNAQTAPQDVQSVRMAQLASAPPELQGIPTGFGPATPGLAPTPDDTASAPGAGALHVGGAAPDTAAALADDSAPASSSAGSASDPAVQKYAPIIVGLLSGNLLLVFLLLVLGVAFYVKKNGQKGSGSGRSARYAPLNLPQKYREEEPLDGAGAYDAHQRYSD</sequence>
<evidence type="ECO:0000256" key="3">
    <source>
        <dbReference type="RuleBase" id="RU000454"/>
    </source>
</evidence>
<feature type="domain" description="Peptidase A1" evidence="7">
    <location>
        <begin position="57"/>
        <end position="389"/>
    </location>
</feature>
<evidence type="ECO:0000256" key="6">
    <source>
        <dbReference type="SAM" id="SignalP"/>
    </source>
</evidence>
<keyword evidence="5" id="KW-0472">Membrane</keyword>
<dbReference type="InterPro" id="IPR001461">
    <property type="entry name" value="Aspartic_peptidase_A1"/>
</dbReference>
<reference evidence="8" key="1">
    <citation type="submission" date="2023-03" db="EMBL/GenBank/DDBJ databases">
        <title>Massive genome expansion in bonnet fungi (Mycena s.s.) driven by repeated elements and novel gene families across ecological guilds.</title>
        <authorList>
            <consortium name="Lawrence Berkeley National Laboratory"/>
            <person name="Harder C.B."/>
            <person name="Miyauchi S."/>
            <person name="Viragh M."/>
            <person name="Kuo A."/>
            <person name="Thoen E."/>
            <person name="Andreopoulos B."/>
            <person name="Lu D."/>
            <person name="Skrede I."/>
            <person name="Drula E."/>
            <person name="Henrissat B."/>
            <person name="Morin E."/>
            <person name="Kohler A."/>
            <person name="Barry K."/>
            <person name="LaButti K."/>
            <person name="Morin E."/>
            <person name="Salamov A."/>
            <person name="Lipzen A."/>
            <person name="Mereny Z."/>
            <person name="Hegedus B."/>
            <person name="Baldrian P."/>
            <person name="Stursova M."/>
            <person name="Weitz H."/>
            <person name="Taylor A."/>
            <person name="Grigoriev I.V."/>
            <person name="Nagy L.G."/>
            <person name="Martin F."/>
            <person name="Kauserud H."/>
        </authorList>
    </citation>
    <scope>NUCLEOTIDE SEQUENCE</scope>
    <source>
        <strain evidence="8">9144</strain>
    </source>
</reference>
<dbReference type="Pfam" id="PF00026">
    <property type="entry name" value="Asp"/>
    <property type="match status" value="1"/>
</dbReference>
<dbReference type="AlphaFoldDB" id="A0AAD6YDU3"/>
<dbReference type="Proteomes" id="UP001219525">
    <property type="component" value="Unassembled WGS sequence"/>
</dbReference>
<comment type="similarity">
    <text evidence="1 3">Belongs to the peptidase A1 family.</text>
</comment>
<accession>A0AAD6YDU3</accession>
<keyword evidence="2 3" id="KW-0064">Aspartyl protease</keyword>
<evidence type="ECO:0000313" key="8">
    <source>
        <dbReference type="EMBL" id="KAJ7215896.1"/>
    </source>
</evidence>
<dbReference type="InterPro" id="IPR033121">
    <property type="entry name" value="PEPTIDASE_A1"/>
</dbReference>
<dbReference type="PROSITE" id="PS00141">
    <property type="entry name" value="ASP_PROTEASE"/>
    <property type="match status" value="1"/>
</dbReference>
<evidence type="ECO:0000256" key="5">
    <source>
        <dbReference type="SAM" id="Phobius"/>
    </source>
</evidence>
<evidence type="ECO:0000256" key="1">
    <source>
        <dbReference type="ARBA" id="ARBA00007447"/>
    </source>
</evidence>
<comment type="caution">
    <text evidence="8">The sequence shown here is derived from an EMBL/GenBank/DDBJ whole genome shotgun (WGS) entry which is preliminary data.</text>
</comment>
<protein>
    <submittedName>
        <fullName evidence="8">Aspartic peptidase domain-containing protein</fullName>
    </submittedName>
</protein>
<evidence type="ECO:0000256" key="2">
    <source>
        <dbReference type="ARBA" id="ARBA00022750"/>
    </source>
</evidence>
<dbReference type="PANTHER" id="PTHR47966:SF51">
    <property type="entry name" value="BETA-SITE APP-CLEAVING ENZYME, ISOFORM A-RELATED"/>
    <property type="match status" value="1"/>
</dbReference>
<dbReference type="InterPro" id="IPR001969">
    <property type="entry name" value="Aspartic_peptidase_AS"/>
</dbReference>
<dbReference type="SUPFAM" id="SSF50630">
    <property type="entry name" value="Acid proteases"/>
    <property type="match status" value="1"/>
</dbReference>